<dbReference type="GO" id="GO:0005886">
    <property type="term" value="C:plasma membrane"/>
    <property type="evidence" value="ECO:0007669"/>
    <property type="project" value="UniProtKB-SubCell"/>
</dbReference>
<dbReference type="InterPro" id="IPR019108">
    <property type="entry name" value="Caa3_assmbl_CtaG-rel"/>
</dbReference>
<feature type="domain" description="Copper resistance protein D" evidence="7">
    <location>
        <begin position="224"/>
        <end position="312"/>
    </location>
</feature>
<feature type="transmembrane region" description="Helical" evidence="6">
    <location>
        <begin position="224"/>
        <end position="244"/>
    </location>
</feature>
<dbReference type="Pfam" id="PF05425">
    <property type="entry name" value="CopD"/>
    <property type="match status" value="1"/>
</dbReference>
<dbReference type="PANTHER" id="PTHR34820:SF4">
    <property type="entry name" value="INNER MEMBRANE PROTEIN YEBZ"/>
    <property type="match status" value="1"/>
</dbReference>
<gene>
    <name evidence="8" type="ORF">UFOPK1726_00557</name>
</gene>
<keyword evidence="4 6" id="KW-1133">Transmembrane helix</keyword>
<feature type="transmembrane region" description="Helical" evidence="6">
    <location>
        <begin position="264"/>
        <end position="282"/>
    </location>
</feature>
<feature type="transmembrane region" description="Helical" evidence="6">
    <location>
        <begin position="44"/>
        <end position="67"/>
    </location>
</feature>
<reference evidence="8" key="1">
    <citation type="submission" date="2020-05" db="EMBL/GenBank/DDBJ databases">
        <authorList>
            <person name="Chiriac C."/>
            <person name="Salcher M."/>
            <person name="Ghai R."/>
            <person name="Kavagutti S V."/>
        </authorList>
    </citation>
    <scope>NUCLEOTIDE SEQUENCE</scope>
</reference>
<dbReference type="InterPro" id="IPR032694">
    <property type="entry name" value="CopC/D"/>
</dbReference>
<feature type="transmembrane region" description="Helical" evidence="6">
    <location>
        <begin position="130"/>
        <end position="151"/>
    </location>
</feature>
<accession>A0A6J6EGX2</accession>
<organism evidence="8">
    <name type="scientific">freshwater metagenome</name>
    <dbReference type="NCBI Taxonomy" id="449393"/>
    <lineage>
        <taxon>unclassified sequences</taxon>
        <taxon>metagenomes</taxon>
        <taxon>ecological metagenomes</taxon>
    </lineage>
</organism>
<feature type="transmembrane region" description="Helical" evidence="6">
    <location>
        <begin position="355"/>
        <end position="376"/>
    </location>
</feature>
<feature type="transmembrane region" description="Helical" evidence="6">
    <location>
        <begin position="5"/>
        <end position="24"/>
    </location>
</feature>
<feature type="transmembrane region" description="Helical" evidence="6">
    <location>
        <begin position="425"/>
        <end position="445"/>
    </location>
</feature>
<feature type="transmembrane region" description="Helical" evidence="6">
    <location>
        <begin position="158"/>
        <end position="179"/>
    </location>
</feature>
<comment type="subcellular location">
    <subcellularLocation>
        <location evidence="1">Cell membrane</location>
        <topology evidence="1">Multi-pass membrane protein</topology>
    </subcellularLocation>
</comment>
<feature type="transmembrane region" description="Helical" evidence="6">
    <location>
        <begin position="388"/>
        <end position="405"/>
    </location>
</feature>
<feature type="transmembrane region" description="Helical" evidence="6">
    <location>
        <begin position="466"/>
        <end position="488"/>
    </location>
</feature>
<feature type="transmembrane region" description="Helical" evidence="6">
    <location>
        <begin position="587"/>
        <end position="608"/>
    </location>
</feature>
<proteinExistence type="predicted"/>
<keyword evidence="5 6" id="KW-0472">Membrane</keyword>
<dbReference type="Pfam" id="PF09678">
    <property type="entry name" value="Caa3_CtaG"/>
    <property type="match status" value="1"/>
</dbReference>
<name>A0A6J6EGX2_9ZZZZ</name>
<feature type="transmembrane region" description="Helical" evidence="6">
    <location>
        <begin position="88"/>
        <end position="110"/>
    </location>
</feature>
<feature type="transmembrane region" description="Helical" evidence="6">
    <location>
        <begin position="500"/>
        <end position="522"/>
    </location>
</feature>
<evidence type="ECO:0000259" key="7">
    <source>
        <dbReference type="Pfam" id="PF05425"/>
    </source>
</evidence>
<dbReference type="InterPro" id="IPR008457">
    <property type="entry name" value="Cu-R_CopD_dom"/>
</dbReference>
<dbReference type="EMBL" id="CAEZTT010000050">
    <property type="protein sequence ID" value="CAB4575781.1"/>
    <property type="molecule type" value="Genomic_DNA"/>
</dbReference>
<keyword evidence="2" id="KW-1003">Cell membrane</keyword>
<evidence type="ECO:0000256" key="5">
    <source>
        <dbReference type="ARBA" id="ARBA00023136"/>
    </source>
</evidence>
<evidence type="ECO:0000256" key="6">
    <source>
        <dbReference type="SAM" id="Phobius"/>
    </source>
</evidence>
<dbReference type="AlphaFoldDB" id="A0A6J6EGX2"/>
<feature type="transmembrane region" description="Helical" evidence="6">
    <location>
        <begin position="534"/>
        <end position="555"/>
    </location>
</feature>
<evidence type="ECO:0000313" key="8">
    <source>
        <dbReference type="EMBL" id="CAB4575781.1"/>
    </source>
</evidence>
<evidence type="ECO:0000256" key="4">
    <source>
        <dbReference type="ARBA" id="ARBA00022989"/>
    </source>
</evidence>
<evidence type="ECO:0000256" key="2">
    <source>
        <dbReference type="ARBA" id="ARBA00022475"/>
    </source>
</evidence>
<evidence type="ECO:0000256" key="3">
    <source>
        <dbReference type="ARBA" id="ARBA00022692"/>
    </source>
</evidence>
<dbReference type="GO" id="GO:0006825">
    <property type="term" value="P:copper ion transport"/>
    <property type="evidence" value="ECO:0007669"/>
    <property type="project" value="InterPro"/>
</dbReference>
<sequence>MIIPIWLIGVAVLVLALNVGGSWWQASPTGIPDAGPIIFTLSPIAEYLTALAGILVLANLLVIVLFLPTESKNLLSPVALKFKRRATLVSLIWSALAIIAAQSLLIKILGVSANRFFSLEIFLTYGWDLTVVRALILTAVAALMISIALQLTKRINGVGAAAALALIAATFSALTAHAAGISGHALATTSGFFHVLGMSLWLAGLIALYRHLNSPKVIFRKLAVLRFGKLAAIAFVTVVLSGVANSLTRIDQVSQIWSSEYGRLIVAKSVLTIIAVLLAQIVRNRLISESTIAIKILGLEITLLIFVLAIASAAANSAFPKASDSADTLIEQLTGYPEPPPLNWLAAFTTFTPDALTLVVGTVAATMYVIGVRRLIQRGDNWSQLRTFTWLIGVAAGVFITNTEISRYAMVSMSAHMTQHMTLGMFVPILLVLGAPITLALRALAPAKYDLVGPREWITIVLQSNYSKLITHPLIALTIYSGSIYAVYFSSLMTSMMSSHLGHVIMHIHFLLSGYLFFWLIIGTDFQPRDIGYPFKLLLVFMSIVIHAVFGLILMQSNSLVGGGWFGKVAPIWLSDPIADQQLAGSIAWSFGELPMLLVFIALGVQWAKSDRQQAARLDRQADKYGDQEREAYNQMLRQLNNKGDKE</sequence>
<feature type="transmembrane region" description="Helical" evidence="6">
    <location>
        <begin position="294"/>
        <end position="315"/>
    </location>
</feature>
<evidence type="ECO:0000256" key="1">
    <source>
        <dbReference type="ARBA" id="ARBA00004651"/>
    </source>
</evidence>
<feature type="transmembrane region" description="Helical" evidence="6">
    <location>
        <begin position="191"/>
        <end position="212"/>
    </location>
</feature>
<dbReference type="PANTHER" id="PTHR34820">
    <property type="entry name" value="INNER MEMBRANE PROTEIN YEBZ"/>
    <property type="match status" value="1"/>
</dbReference>
<protein>
    <submittedName>
        <fullName evidence="8">Unannotated protein</fullName>
    </submittedName>
</protein>
<keyword evidence="3 6" id="KW-0812">Transmembrane</keyword>